<accession>A0A832I3R4</accession>
<dbReference type="InterPro" id="IPR050484">
    <property type="entry name" value="Transf_Hexapept/Carb_Anhydrase"/>
</dbReference>
<dbReference type="EMBL" id="DSQF01000002">
    <property type="protein sequence ID" value="HGZ42048.1"/>
    <property type="molecule type" value="Genomic_DNA"/>
</dbReference>
<dbReference type="Pfam" id="PF00132">
    <property type="entry name" value="Hexapep"/>
    <property type="match status" value="1"/>
</dbReference>
<reference evidence="1" key="1">
    <citation type="journal article" date="2020" name="mSystems">
        <title>Genome- and Community-Level Interaction Insights into Carbon Utilization and Element Cycling Functions of Hydrothermarchaeota in Hydrothermal Sediment.</title>
        <authorList>
            <person name="Zhou Z."/>
            <person name="Liu Y."/>
            <person name="Xu W."/>
            <person name="Pan J."/>
            <person name="Luo Z.H."/>
            <person name="Li M."/>
        </authorList>
    </citation>
    <scope>NUCLEOTIDE SEQUENCE [LARGE SCALE GENOMIC DNA]</scope>
    <source>
        <strain evidence="1">SpSt-381</strain>
    </source>
</reference>
<dbReference type="CDD" id="cd04645">
    <property type="entry name" value="LbH_gamma_CA_like"/>
    <property type="match status" value="1"/>
</dbReference>
<sequence>MRWPFAPARLEVHPTAFVAPGAVVVGDVRLGARASVWFNTVLRGDTAPIEVGEDSNLQDLTVVHVDEGLPAVIGARVTVGHRAIVHGCVIGDECLVGMGAIVLSGARVGAGSLIGAGALVREGQHIPPGSLVLGAPARVIGPVQDAHREAIRRGAAHYVALSRGYLERERARAAGPGDAPR</sequence>
<dbReference type="InterPro" id="IPR047324">
    <property type="entry name" value="LbH_gamma_CA-like"/>
</dbReference>
<dbReference type="InterPro" id="IPR001451">
    <property type="entry name" value="Hexapep"/>
</dbReference>
<dbReference type="PANTHER" id="PTHR13061">
    <property type="entry name" value="DYNACTIN SUBUNIT P25"/>
    <property type="match status" value="1"/>
</dbReference>
<dbReference type="AlphaFoldDB" id="A0A832I3R4"/>
<comment type="caution">
    <text evidence="1">The sequence shown here is derived from an EMBL/GenBank/DDBJ whole genome shotgun (WGS) entry which is preliminary data.</text>
</comment>
<evidence type="ECO:0000313" key="1">
    <source>
        <dbReference type="EMBL" id="HGZ42048.1"/>
    </source>
</evidence>
<dbReference type="Gene3D" id="2.160.10.10">
    <property type="entry name" value="Hexapeptide repeat proteins"/>
    <property type="match status" value="1"/>
</dbReference>
<proteinExistence type="predicted"/>
<name>A0A832I3R4_UNCEI</name>
<dbReference type="InterPro" id="IPR011004">
    <property type="entry name" value="Trimer_LpxA-like_sf"/>
</dbReference>
<dbReference type="SUPFAM" id="SSF51161">
    <property type="entry name" value="Trimeric LpxA-like enzymes"/>
    <property type="match status" value="1"/>
</dbReference>
<dbReference type="PANTHER" id="PTHR13061:SF29">
    <property type="entry name" value="GAMMA CARBONIC ANHYDRASE-LIKE 1, MITOCHONDRIAL-RELATED"/>
    <property type="match status" value="1"/>
</dbReference>
<gene>
    <name evidence="1" type="ORF">ENR23_01250</name>
</gene>
<protein>
    <submittedName>
        <fullName evidence="1">Gamma carbonic anhydrase family protein</fullName>
    </submittedName>
</protein>
<organism evidence="1">
    <name type="scientific">Eiseniibacteriota bacterium</name>
    <dbReference type="NCBI Taxonomy" id="2212470"/>
    <lineage>
        <taxon>Bacteria</taxon>
        <taxon>Candidatus Eiseniibacteriota</taxon>
    </lineage>
</organism>